<reference evidence="9 10" key="1">
    <citation type="journal article" date="2009" name="Stand. Genomic Sci.">
        <title>Complete genome sequence of Beutenbergia cavernae type strain (HKI 0122).</title>
        <authorList>
            <person name="Land M."/>
            <person name="Pukall R."/>
            <person name="Abt B."/>
            <person name="Goker M."/>
            <person name="Rohde M."/>
            <person name="Glavina Del Rio T."/>
            <person name="Tice H."/>
            <person name="Copeland A."/>
            <person name="Cheng J.F."/>
            <person name="Lucas S."/>
            <person name="Chen F."/>
            <person name="Nolan M."/>
            <person name="Bruce D."/>
            <person name="Goodwin L."/>
            <person name="Pitluck S."/>
            <person name="Ivanova N."/>
            <person name="Mavromatis K."/>
            <person name="Ovchinnikova G."/>
            <person name="Pati A."/>
            <person name="Chen A."/>
            <person name="Palaniappan K."/>
            <person name="Hauser L."/>
            <person name="Chang Y.J."/>
            <person name="Jefferies C.C."/>
            <person name="Saunders E."/>
            <person name="Brettin T."/>
            <person name="Detter J.C."/>
            <person name="Han C."/>
            <person name="Chain P."/>
            <person name="Bristow J."/>
            <person name="Eisen J.A."/>
            <person name="Markowitz V."/>
            <person name="Hugenholtz P."/>
            <person name="Kyrpides N.C."/>
            <person name="Klenk H.P."/>
            <person name="Lapidus A."/>
        </authorList>
    </citation>
    <scope>NUCLEOTIDE SEQUENCE [LARGE SCALE GENOMIC DNA]</scope>
    <source>
        <strain evidence="10">ATCC BAA-8 / DSM 12333 / NBRC 16432</strain>
    </source>
</reference>
<evidence type="ECO:0000256" key="5">
    <source>
        <dbReference type="ARBA" id="ARBA00022967"/>
    </source>
</evidence>
<dbReference type="AlphaFoldDB" id="C5BYX5"/>
<keyword evidence="2" id="KW-1003">Cell membrane</keyword>
<dbReference type="InterPro" id="IPR047641">
    <property type="entry name" value="ABC_transpr_MalK/UgpC-like"/>
</dbReference>
<evidence type="ECO:0000256" key="1">
    <source>
        <dbReference type="ARBA" id="ARBA00022448"/>
    </source>
</evidence>
<dbReference type="PANTHER" id="PTHR43875">
    <property type="entry name" value="MALTODEXTRIN IMPORT ATP-BINDING PROTEIN MSMX"/>
    <property type="match status" value="1"/>
</dbReference>
<dbReference type="SUPFAM" id="SSF50331">
    <property type="entry name" value="MOP-like"/>
    <property type="match status" value="1"/>
</dbReference>
<dbReference type="OrthoDB" id="9802264at2"/>
<proteinExistence type="predicted"/>
<dbReference type="GO" id="GO:0005524">
    <property type="term" value="F:ATP binding"/>
    <property type="evidence" value="ECO:0007669"/>
    <property type="project" value="UniProtKB-KW"/>
</dbReference>
<feature type="domain" description="ABC transporter" evidence="8">
    <location>
        <begin position="4"/>
        <end position="239"/>
    </location>
</feature>
<dbReference type="SUPFAM" id="SSF52540">
    <property type="entry name" value="P-loop containing nucleoside triphosphate hydrolases"/>
    <property type="match status" value="1"/>
</dbReference>
<dbReference type="InterPro" id="IPR008995">
    <property type="entry name" value="Mo/tungstate-bd_C_term_dom"/>
</dbReference>
<dbReference type="Pfam" id="PF17912">
    <property type="entry name" value="OB_MalK"/>
    <property type="match status" value="1"/>
</dbReference>
<organism evidence="9 10">
    <name type="scientific">Beutenbergia cavernae (strain ATCC BAA-8 / DSM 12333 / CCUG 43141 / JCM 11478 / NBRC 16432 / NCIMB 13614 / HKI 0122)</name>
    <dbReference type="NCBI Taxonomy" id="471853"/>
    <lineage>
        <taxon>Bacteria</taxon>
        <taxon>Bacillati</taxon>
        <taxon>Actinomycetota</taxon>
        <taxon>Actinomycetes</taxon>
        <taxon>Micrococcales</taxon>
        <taxon>Beutenbergiaceae</taxon>
        <taxon>Beutenbergia</taxon>
    </lineage>
</organism>
<dbReference type="EMBL" id="CP001618">
    <property type="protein sequence ID" value="ACQ81090.1"/>
    <property type="molecule type" value="Genomic_DNA"/>
</dbReference>
<dbReference type="Proteomes" id="UP000007962">
    <property type="component" value="Chromosome"/>
</dbReference>
<keyword evidence="6" id="KW-0472">Membrane</keyword>
<dbReference type="PANTHER" id="PTHR43875:SF15">
    <property type="entry name" value="TREHALOSE IMPORT ATP-BINDING PROTEIN SUGC"/>
    <property type="match status" value="1"/>
</dbReference>
<evidence type="ECO:0000256" key="2">
    <source>
        <dbReference type="ARBA" id="ARBA00022475"/>
    </source>
</evidence>
<dbReference type="InterPro" id="IPR003593">
    <property type="entry name" value="AAA+_ATPase"/>
</dbReference>
<dbReference type="InterPro" id="IPR003439">
    <property type="entry name" value="ABC_transporter-like_ATP-bd"/>
</dbReference>
<dbReference type="HOGENOM" id="CLU_000604_1_1_11"/>
<dbReference type="Gene3D" id="2.40.50.140">
    <property type="entry name" value="Nucleic acid-binding proteins"/>
    <property type="match status" value="1"/>
</dbReference>
<dbReference type="GO" id="GO:0055052">
    <property type="term" value="C:ATP-binding cassette (ABC) transporter complex, substrate-binding subunit-containing"/>
    <property type="evidence" value="ECO:0007669"/>
    <property type="project" value="TreeGrafter"/>
</dbReference>
<evidence type="ECO:0000256" key="7">
    <source>
        <dbReference type="SAM" id="MobiDB-lite"/>
    </source>
</evidence>
<evidence type="ECO:0000256" key="4">
    <source>
        <dbReference type="ARBA" id="ARBA00022840"/>
    </source>
</evidence>
<sequence>MSDVELRAVVKTFPDPGAGETTVLHGIDIRAGSGQFVVLLGPSGCGKSTSLRIVAGLESATSGDVLIEGVRVNEVPAAKRHIAMVFQNYALYPHLTVLENIVFGLRVRKVPKAEREAKARDAAERVGLEAYLKRRPSQLSGGQRQRTALARALVSDAKVVLMDEPLSNLDARLRHQMRVELRELQRSLGLTVLYVTHDQVEAMTMADHVVVMRDGNVAQAASPVDLYTDPADAGVAAFIGSPPMNLLPGRLDEAGLRLAGDGAGLPIPTAVATHGLADGRLTVGVRPESLALTDDAAAPLAGTVRLSEILGAETLLTVDLAPGEQVVARLPGIVRVADGAHVRLAVAHDDVRYFDHTSGRRLAGADDDPAPLERTGNAR</sequence>
<dbReference type="RefSeq" id="WP_015883330.1">
    <property type="nucleotide sequence ID" value="NC_012669.1"/>
</dbReference>
<keyword evidence="10" id="KW-1185">Reference proteome</keyword>
<dbReference type="KEGG" id="bcv:Bcav_2845"/>
<dbReference type="FunFam" id="3.40.50.300:FF:000042">
    <property type="entry name" value="Maltose/maltodextrin ABC transporter, ATP-binding protein"/>
    <property type="match status" value="1"/>
</dbReference>
<dbReference type="PROSITE" id="PS50893">
    <property type="entry name" value="ABC_TRANSPORTER_2"/>
    <property type="match status" value="1"/>
</dbReference>
<dbReference type="SMART" id="SM00382">
    <property type="entry name" value="AAA"/>
    <property type="match status" value="1"/>
</dbReference>
<dbReference type="InterPro" id="IPR012340">
    <property type="entry name" value="NA-bd_OB-fold"/>
</dbReference>
<evidence type="ECO:0000313" key="9">
    <source>
        <dbReference type="EMBL" id="ACQ81090.1"/>
    </source>
</evidence>
<keyword evidence="1" id="KW-0813">Transport</keyword>
<evidence type="ECO:0000313" key="10">
    <source>
        <dbReference type="Proteomes" id="UP000007962"/>
    </source>
</evidence>
<name>C5BYX5_BEUC1</name>
<evidence type="ECO:0000256" key="6">
    <source>
        <dbReference type="ARBA" id="ARBA00023136"/>
    </source>
</evidence>
<keyword evidence="3" id="KW-0547">Nucleotide-binding</keyword>
<keyword evidence="4" id="KW-0067">ATP-binding</keyword>
<gene>
    <name evidence="9" type="ordered locus">Bcav_2845</name>
</gene>
<dbReference type="Gene3D" id="3.40.50.300">
    <property type="entry name" value="P-loop containing nucleotide triphosphate hydrolases"/>
    <property type="match status" value="1"/>
</dbReference>
<dbReference type="Pfam" id="PF00005">
    <property type="entry name" value="ABC_tran"/>
    <property type="match status" value="1"/>
</dbReference>
<protein>
    <submittedName>
        <fullName evidence="9">ABC transporter related</fullName>
    </submittedName>
</protein>
<keyword evidence="5" id="KW-1278">Translocase</keyword>
<evidence type="ECO:0000259" key="8">
    <source>
        <dbReference type="PROSITE" id="PS50893"/>
    </source>
</evidence>
<accession>C5BYX5</accession>
<evidence type="ECO:0000256" key="3">
    <source>
        <dbReference type="ARBA" id="ARBA00022741"/>
    </source>
</evidence>
<dbReference type="GO" id="GO:0016887">
    <property type="term" value="F:ATP hydrolysis activity"/>
    <property type="evidence" value="ECO:0007669"/>
    <property type="project" value="InterPro"/>
</dbReference>
<dbReference type="STRING" id="471853.Bcav_2845"/>
<feature type="region of interest" description="Disordered" evidence="7">
    <location>
        <begin position="360"/>
        <end position="379"/>
    </location>
</feature>
<dbReference type="eggNOG" id="COG3842">
    <property type="taxonomic scope" value="Bacteria"/>
</dbReference>
<dbReference type="InterPro" id="IPR040582">
    <property type="entry name" value="OB_MalK-like"/>
</dbReference>
<dbReference type="InterPro" id="IPR027417">
    <property type="entry name" value="P-loop_NTPase"/>
</dbReference>
<dbReference type="Gene3D" id="2.40.50.100">
    <property type="match status" value="1"/>
</dbReference>
<dbReference type="GO" id="GO:0140359">
    <property type="term" value="F:ABC-type transporter activity"/>
    <property type="evidence" value="ECO:0007669"/>
    <property type="project" value="UniProtKB-ARBA"/>
</dbReference>